<evidence type="ECO:0000313" key="3">
    <source>
        <dbReference type="Proteomes" id="UP000446866"/>
    </source>
</evidence>
<dbReference type="Pfam" id="PF12844">
    <property type="entry name" value="HTH_19"/>
    <property type="match status" value="1"/>
</dbReference>
<reference evidence="2 3" key="1">
    <citation type="submission" date="2018-08" db="EMBL/GenBank/DDBJ databases">
        <title>Murine metabolic-syndrome-specific gut microbial biobank.</title>
        <authorList>
            <person name="Liu C."/>
        </authorList>
    </citation>
    <scope>NUCLEOTIDE SEQUENCE [LARGE SCALE GENOMIC DNA]</scope>
    <source>
        <strain evidence="2 3">28</strain>
    </source>
</reference>
<evidence type="ECO:0000259" key="1">
    <source>
        <dbReference type="PROSITE" id="PS50943"/>
    </source>
</evidence>
<dbReference type="GO" id="GO:0003677">
    <property type="term" value="F:DNA binding"/>
    <property type="evidence" value="ECO:0007669"/>
    <property type="project" value="InterPro"/>
</dbReference>
<dbReference type="Proteomes" id="UP000446866">
    <property type="component" value="Unassembled WGS sequence"/>
</dbReference>
<name>A0A845QKV3_9FIRM</name>
<organism evidence="2 3">
    <name type="scientific">Anaerotruncus colihominis</name>
    <dbReference type="NCBI Taxonomy" id="169435"/>
    <lineage>
        <taxon>Bacteria</taxon>
        <taxon>Bacillati</taxon>
        <taxon>Bacillota</taxon>
        <taxon>Clostridia</taxon>
        <taxon>Eubacteriales</taxon>
        <taxon>Oscillospiraceae</taxon>
        <taxon>Anaerotruncus</taxon>
    </lineage>
</organism>
<dbReference type="CDD" id="cd00093">
    <property type="entry name" value="HTH_XRE"/>
    <property type="match status" value="1"/>
</dbReference>
<protein>
    <submittedName>
        <fullName evidence="2">XRE family transcriptional regulator</fullName>
    </submittedName>
</protein>
<sequence>MSLQTFDQVAMGMRICLSREHAALSREQLAECLGITPKFLANIERGSRGLSMQKFILLVQILNVSADYLIFGNNAED</sequence>
<dbReference type="RefSeq" id="WP_160202346.1">
    <property type="nucleotide sequence ID" value="NZ_QXWK01000018.1"/>
</dbReference>
<dbReference type="SMART" id="SM00530">
    <property type="entry name" value="HTH_XRE"/>
    <property type="match status" value="1"/>
</dbReference>
<gene>
    <name evidence="2" type="ORF">D0435_10415</name>
</gene>
<feature type="domain" description="HTH cro/C1-type" evidence="1">
    <location>
        <begin position="19"/>
        <end position="69"/>
    </location>
</feature>
<dbReference type="EMBL" id="QXWK01000018">
    <property type="protein sequence ID" value="NBH62064.1"/>
    <property type="molecule type" value="Genomic_DNA"/>
</dbReference>
<dbReference type="PROSITE" id="PS50943">
    <property type="entry name" value="HTH_CROC1"/>
    <property type="match status" value="1"/>
</dbReference>
<dbReference type="SUPFAM" id="SSF47413">
    <property type="entry name" value="lambda repressor-like DNA-binding domains"/>
    <property type="match status" value="1"/>
</dbReference>
<dbReference type="InterPro" id="IPR010982">
    <property type="entry name" value="Lambda_DNA-bd_dom_sf"/>
</dbReference>
<proteinExistence type="predicted"/>
<dbReference type="AlphaFoldDB" id="A0A845QKV3"/>
<keyword evidence="3" id="KW-1185">Reference proteome</keyword>
<accession>A0A845QKV3</accession>
<dbReference type="InterPro" id="IPR001387">
    <property type="entry name" value="Cro/C1-type_HTH"/>
</dbReference>
<comment type="caution">
    <text evidence="2">The sequence shown here is derived from an EMBL/GenBank/DDBJ whole genome shotgun (WGS) entry which is preliminary data.</text>
</comment>
<evidence type="ECO:0000313" key="2">
    <source>
        <dbReference type="EMBL" id="NBH62064.1"/>
    </source>
</evidence>
<dbReference type="Gene3D" id="1.10.260.40">
    <property type="entry name" value="lambda repressor-like DNA-binding domains"/>
    <property type="match status" value="1"/>
</dbReference>